<evidence type="ECO:0008006" key="5">
    <source>
        <dbReference type="Google" id="ProtNLM"/>
    </source>
</evidence>
<accession>A0A9D1R885</accession>
<keyword evidence="2" id="KW-0472">Membrane</keyword>
<reference evidence="3" key="2">
    <citation type="submission" date="2021-04" db="EMBL/GenBank/DDBJ databases">
        <authorList>
            <person name="Gilroy R."/>
        </authorList>
    </citation>
    <scope>NUCLEOTIDE SEQUENCE</scope>
    <source>
        <strain evidence="3">CHK195-6426</strain>
    </source>
</reference>
<dbReference type="AlphaFoldDB" id="A0A9D1R885"/>
<name>A0A9D1R885_9FIRM</name>
<dbReference type="EMBL" id="DXGH01000071">
    <property type="protein sequence ID" value="HIW82328.1"/>
    <property type="molecule type" value="Genomic_DNA"/>
</dbReference>
<feature type="compositionally biased region" description="Basic and acidic residues" evidence="1">
    <location>
        <begin position="89"/>
        <end position="139"/>
    </location>
</feature>
<feature type="transmembrane region" description="Helical" evidence="2">
    <location>
        <begin position="12"/>
        <end position="35"/>
    </location>
</feature>
<sequence>MLALLLKILSVLGIILLLVLCVLLLFLLLVLFFPVSYQIQGKRRGSETYLCVKGRWLFGALRLAAAYPEPGNLKVKLLWITLFDSASGAKDKASGTGKKEKETAAEKTVQTKEREEYPQAESHSGKYPDKEAPEGDFSLEEHSTEKSFESFAEKLQGFILAKYEKILYTFQGFYDKIKHIWENISYYKAILQEKDTRLLLAHFRKRAGKILKAVKPRRIKADILFGTGSPDTTGYVFGIYGMLSPHLGKDVAVTADFGQAVLEGELSAAGRITTFCILRNGLLLAMDKRLWLLIEKLKAGRTKNGR</sequence>
<feature type="region of interest" description="Disordered" evidence="1">
    <location>
        <begin position="88"/>
        <end position="139"/>
    </location>
</feature>
<evidence type="ECO:0000313" key="4">
    <source>
        <dbReference type="Proteomes" id="UP000824265"/>
    </source>
</evidence>
<evidence type="ECO:0000256" key="2">
    <source>
        <dbReference type="SAM" id="Phobius"/>
    </source>
</evidence>
<keyword evidence="2" id="KW-0812">Transmembrane</keyword>
<organism evidence="3 4">
    <name type="scientific">Candidatus Acetatifactor stercoripullorum</name>
    <dbReference type="NCBI Taxonomy" id="2838414"/>
    <lineage>
        <taxon>Bacteria</taxon>
        <taxon>Bacillati</taxon>
        <taxon>Bacillota</taxon>
        <taxon>Clostridia</taxon>
        <taxon>Lachnospirales</taxon>
        <taxon>Lachnospiraceae</taxon>
        <taxon>Acetatifactor</taxon>
    </lineage>
</organism>
<reference evidence="3" key="1">
    <citation type="journal article" date="2021" name="PeerJ">
        <title>Extensive microbial diversity within the chicken gut microbiome revealed by metagenomics and culture.</title>
        <authorList>
            <person name="Gilroy R."/>
            <person name="Ravi A."/>
            <person name="Getino M."/>
            <person name="Pursley I."/>
            <person name="Horton D.L."/>
            <person name="Alikhan N.F."/>
            <person name="Baker D."/>
            <person name="Gharbi K."/>
            <person name="Hall N."/>
            <person name="Watson M."/>
            <person name="Adriaenssens E.M."/>
            <person name="Foster-Nyarko E."/>
            <person name="Jarju S."/>
            <person name="Secka A."/>
            <person name="Antonio M."/>
            <person name="Oren A."/>
            <person name="Chaudhuri R.R."/>
            <person name="La Ragione R."/>
            <person name="Hildebrand F."/>
            <person name="Pallen M.J."/>
        </authorList>
    </citation>
    <scope>NUCLEOTIDE SEQUENCE</scope>
    <source>
        <strain evidence="3">CHK195-6426</strain>
    </source>
</reference>
<comment type="caution">
    <text evidence="3">The sequence shown here is derived from an EMBL/GenBank/DDBJ whole genome shotgun (WGS) entry which is preliminary data.</text>
</comment>
<gene>
    <name evidence="3" type="ORF">H9742_12560</name>
</gene>
<proteinExistence type="predicted"/>
<evidence type="ECO:0000313" key="3">
    <source>
        <dbReference type="EMBL" id="HIW82328.1"/>
    </source>
</evidence>
<keyword evidence="2" id="KW-1133">Transmembrane helix</keyword>
<protein>
    <recommendedName>
        <fullName evidence="5">DUF2953 domain-containing protein</fullName>
    </recommendedName>
</protein>
<evidence type="ECO:0000256" key="1">
    <source>
        <dbReference type="SAM" id="MobiDB-lite"/>
    </source>
</evidence>
<dbReference type="Proteomes" id="UP000824265">
    <property type="component" value="Unassembled WGS sequence"/>
</dbReference>